<proteinExistence type="predicted"/>
<comment type="caution">
    <text evidence="2">The sequence shown here is derived from an EMBL/GenBank/DDBJ whole genome shotgun (WGS) entry which is preliminary data.</text>
</comment>
<sequence length="90" mass="9347">MVGSGPAVEPPPDPPGPFDDGWARGPDRVDESQIGPIVGPRFLRVPATDHHRGGTGRQGGPADLDKAGGDGTAPGRGERLPAVVQEDHRR</sequence>
<evidence type="ECO:0000256" key="1">
    <source>
        <dbReference type="SAM" id="MobiDB-lite"/>
    </source>
</evidence>
<gene>
    <name evidence="2" type="ORF">SDC9_84620</name>
</gene>
<evidence type="ECO:0000313" key="2">
    <source>
        <dbReference type="EMBL" id="MPM37997.1"/>
    </source>
</evidence>
<protein>
    <submittedName>
        <fullName evidence="2">Uncharacterized protein</fullName>
    </submittedName>
</protein>
<dbReference type="AlphaFoldDB" id="A0A644ZBD2"/>
<reference evidence="2" key="1">
    <citation type="submission" date="2019-08" db="EMBL/GenBank/DDBJ databases">
        <authorList>
            <person name="Kucharzyk K."/>
            <person name="Murdoch R.W."/>
            <person name="Higgins S."/>
            <person name="Loffler F."/>
        </authorList>
    </citation>
    <scope>NUCLEOTIDE SEQUENCE</scope>
</reference>
<feature type="compositionally biased region" description="Basic and acidic residues" evidence="1">
    <location>
        <begin position="21"/>
        <end position="31"/>
    </location>
</feature>
<organism evidence="2">
    <name type="scientific">bioreactor metagenome</name>
    <dbReference type="NCBI Taxonomy" id="1076179"/>
    <lineage>
        <taxon>unclassified sequences</taxon>
        <taxon>metagenomes</taxon>
        <taxon>ecological metagenomes</taxon>
    </lineage>
</organism>
<feature type="compositionally biased region" description="Pro residues" evidence="1">
    <location>
        <begin position="8"/>
        <end position="17"/>
    </location>
</feature>
<accession>A0A644ZBD2</accession>
<dbReference type="EMBL" id="VSSQ01008137">
    <property type="protein sequence ID" value="MPM37997.1"/>
    <property type="molecule type" value="Genomic_DNA"/>
</dbReference>
<name>A0A644ZBD2_9ZZZZ</name>
<feature type="region of interest" description="Disordered" evidence="1">
    <location>
        <begin position="1"/>
        <end position="90"/>
    </location>
</feature>